<dbReference type="RefSeq" id="WP_066391747.1">
    <property type="nucleotide sequence ID" value="NZ_CP015378.1"/>
</dbReference>
<accession>A0A160IJQ9</accession>
<sequence>MKPYVKAGLITAGLIVLISTYLLGMYVEKLNVQRESLNMDPIHIVSVLLGASLIPIGLRIKTKKDIETTENSAK</sequence>
<keyword evidence="1" id="KW-0812">Transmembrane</keyword>
<keyword evidence="3" id="KW-1185">Reference proteome</keyword>
<keyword evidence="1" id="KW-0472">Membrane</keyword>
<dbReference type="KEGG" id="fpn:ABE65_004460"/>
<proteinExistence type="predicted"/>
<feature type="transmembrane region" description="Helical" evidence="1">
    <location>
        <begin position="7"/>
        <end position="27"/>
    </location>
</feature>
<evidence type="ECO:0000313" key="3">
    <source>
        <dbReference type="Proteomes" id="UP000076623"/>
    </source>
</evidence>
<evidence type="ECO:0000256" key="1">
    <source>
        <dbReference type="SAM" id="Phobius"/>
    </source>
</evidence>
<gene>
    <name evidence="2" type="ORF">ABE65_004460</name>
</gene>
<dbReference type="STRING" id="1221500.ABE65_004460"/>
<evidence type="ECO:0000313" key="2">
    <source>
        <dbReference type="EMBL" id="ANC76101.1"/>
    </source>
</evidence>
<name>A0A160IJQ9_9BACL</name>
<dbReference type="EMBL" id="CP015378">
    <property type="protein sequence ID" value="ANC76101.1"/>
    <property type="molecule type" value="Genomic_DNA"/>
</dbReference>
<keyword evidence="1" id="KW-1133">Transmembrane helix</keyword>
<dbReference type="Proteomes" id="UP000076623">
    <property type="component" value="Chromosome"/>
</dbReference>
<organism evidence="2 3">
    <name type="scientific">Fictibacillus phosphorivorans</name>
    <dbReference type="NCBI Taxonomy" id="1221500"/>
    <lineage>
        <taxon>Bacteria</taxon>
        <taxon>Bacillati</taxon>
        <taxon>Bacillota</taxon>
        <taxon>Bacilli</taxon>
        <taxon>Bacillales</taxon>
        <taxon>Fictibacillaceae</taxon>
        <taxon>Fictibacillus</taxon>
    </lineage>
</organism>
<protein>
    <submittedName>
        <fullName evidence="2">Uncharacterized protein</fullName>
    </submittedName>
</protein>
<dbReference type="AlphaFoldDB" id="A0A160IJQ9"/>
<reference evidence="2 3" key="1">
    <citation type="submission" date="2016-04" db="EMBL/GenBank/DDBJ databases">
        <title>Complete genome sequence of Fictibacillus phosphorivorans G25-29, a strain toxic to nematodes.</title>
        <authorList>
            <person name="Zheng Z."/>
        </authorList>
    </citation>
    <scope>NUCLEOTIDE SEQUENCE [LARGE SCALE GENOMIC DNA]</scope>
    <source>
        <strain evidence="2 3">G25-29</strain>
    </source>
</reference>
<feature type="transmembrane region" description="Helical" evidence="1">
    <location>
        <begin position="42"/>
        <end position="60"/>
    </location>
</feature>